<protein>
    <submittedName>
        <fullName evidence="1">Uncharacterized protein</fullName>
    </submittedName>
</protein>
<proteinExistence type="predicted"/>
<dbReference type="EMBL" id="CP104562">
    <property type="protein sequence ID" value="UXH78157.1"/>
    <property type="molecule type" value="Genomic_DNA"/>
</dbReference>
<sequence>MAEKTKMTNENVVSYSLSFAGFSIEVRVDEQSSINFTNRFDQYGPDFVFAVAEIWLNHEGSTHLIVPATHPENFLECLRDLSACVSSPPVVLGIEEVIPCGGWCSWMAGYWDRVDRESDIVGDEKTYELLIPASFVASKVGYIAVYVYGDKKIFEVAVRPGEGRKAIGAWAQFNSDALGTEVKHLAKVIAENIRGAEKKPGKLG</sequence>
<evidence type="ECO:0000313" key="1">
    <source>
        <dbReference type="EMBL" id="UXH78157.1"/>
    </source>
</evidence>
<accession>A0ABY6AZ12</accession>
<reference evidence="1" key="1">
    <citation type="submission" date="2022-10" db="EMBL/GenBank/DDBJ databases">
        <title>Characterization and whole genome sequencing of a new Roseateles species, isolated from fresh water.</title>
        <authorList>
            <person name="Guliayeva D.Y."/>
            <person name="Akhremchuk A.E."/>
            <person name="Sikolenko M.A."/>
            <person name="Valentovich L.N."/>
            <person name="Sidarenka A.V."/>
        </authorList>
    </citation>
    <scope>NUCLEOTIDE SEQUENCE</scope>
    <source>
        <strain evidence="1">BIM B-1768</strain>
    </source>
</reference>
<name>A0ABY6AZ12_9BURK</name>
<organism evidence="1 2">
    <name type="scientific">Roseateles amylovorans</name>
    <dbReference type="NCBI Taxonomy" id="2978473"/>
    <lineage>
        <taxon>Bacteria</taxon>
        <taxon>Pseudomonadati</taxon>
        <taxon>Pseudomonadota</taxon>
        <taxon>Betaproteobacteria</taxon>
        <taxon>Burkholderiales</taxon>
        <taxon>Sphaerotilaceae</taxon>
        <taxon>Roseateles</taxon>
    </lineage>
</organism>
<dbReference type="RefSeq" id="WP_261757933.1">
    <property type="nucleotide sequence ID" value="NZ_CP104562.2"/>
</dbReference>
<dbReference type="Proteomes" id="UP001064933">
    <property type="component" value="Chromosome"/>
</dbReference>
<evidence type="ECO:0000313" key="2">
    <source>
        <dbReference type="Proteomes" id="UP001064933"/>
    </source>
</evidence>
<keyword evidence="2" id="KW-1185">Reference proteome</keyword>
<gene>
    <name evidence="1" type="ORF">N4261_24930</name>
</gene>